<feature type="domain" description="Myb-like DNA-binding" evidence="2">
    <location>
        <begin position="7"/>
        <end position="53"/>
    </location>
</feature>
<evidence type="ECO:0000313" key="4">
    <source>
        <dbReference type="Proteomes" id="UP000030641"/>
    </source>
</evidence>
<evidence type="ECO:0000313" key="3">
    <source>
        <dbReference type="EMBL" id="KEQ97046.1"/>
    </source>
</evidence>
<keyword evidence="4" id="KW-1185">Reference proteome</keyword>
<feature type="region of interest" description="Disordered" evidence="1">
    <location>
        <begin position="53"/>
        <end position="165"/>
    </location>
</feature>
<dbReference type="Pfam" id="PF22980">
    <property type="entry name" value="Myb_DNA-bind_8"/>
    <property type="match status" value="1"/>
</dbReference>
<dbReference type="HOGENOM" id="CLU_1686202_0_0_1"/>
<accession>A0A074ZEH5</accession>
<protein>
    <recommendedName>
        <fullName evidence="2">Myb-like DNA-binding domain-containing protein</fullName>
    </recommendedName>
</protein>
<dbReference type="GeneID" id="25363665"/>
<dbReference type="RefSeq" id="XP_013345349.1">
    <property type="nucleotide sequence ID" value="XM_013489895.1"/>
</dbReference>
<dbReference type="Proteomes" id="UP000030641">
    <property type="component" value="Unassembled WGS sequence"/>
</dbReference>
<organism evidence="3 4">
    <name type="scientific">Aureobasidium subglaciale (strain EXF-2481)</name>
    <name type="common">Aureobasidium pullulans var. subglaciale</name>
    <dbReference type="NCBI Taxonomy" id="1043005"/>
    <lineage>
        <taxon>Eukaryota</taxon>
        <taxon>Fungi</taxon>
        <taxon>Dikarya</taxon>
        <taxon>Ascomycota</taxon>
        <taxon>Pezizomycotina</taxon>
        <taxon>Dothideomycetes</taxon>
        <taxon>Dothideomycetidae</taxon>
        <taxon>Dothideales</taxon>
        <taxon>Saccotheciaceae</taxon>
        <taxon>Aureobasidium</taxon>
    </lineage>
</organism>
<dbReference type="EMBL" id="KL584755">
    <property type="protein sequence ID" value="KEQ97046.1"/>
    <property type="molecule type" value="Genomic_DNA"/>
</dbReference>
<sequence length="165" mass="17679">MAPTTEKDHIVLLFACLKNSKGPGQIDLKGVANDTGLTANAVSKRFKRLSEDYGVRGVLRSSGGRVPAARAKNRTEHEEGEQSDSQEGPSRAKGKRSQARSQGGVSKRRKMKQTDEASGYESDGAEDQQVDYDTLDAVAGEEEDSSVKAEFGTEDGEDGEDEAVA</sequence>
<evidence type="ECO:0000256" key="1">
    <source>
        <dbReference type="SAM" id="MobiDB-lite"/>
    </source>
</evidence>
<dbReference type="OrthoDB" id="5353914at2759"/>
<feature type="compositionally biased region" description="Low complexity" evidence="1">
    <location>
        <begin position="55"/>
        <end position="66"/>
    </location>
</feature>
<gene>
    <name evidence="3" type="ORF">AUEXF2481DRAFT_28160</name>
</gene>
<feature type="compositionally biased region" description="Acidic residues" evidence="1">
    <location>
        <begin position="152"/>
        <end position="165"/>
    </location>
</feature>
<proteinExistence type="predicted"/>
<feature type="compositionally biased region" description="Acidic residues" evidence="1">
    <location>
        <begin position="123"/>
        <end position="144"/>
    </location>
</feature>
<name>A0A074ZEH5_AURSE</name>
<reference evidence="3 4" key="1">
    <citation type="journal article" date="2014" name="BMC Genomics">
        <title>Genome sequencing of four Aureobasidium pullulans varieties: biotechnological potential, stress tolerance, and description of new species.</title>
        <authorList>
            <person name="Gostin Ar C."/>
            <person name="Ohm R.A."/>
            <person name="Kogej T."/>
            <person name="Sonjak S."/>
            <person name="Turk M."/>
            <person name="Zajc J."/>
            <person name="Zalar P."/>
            <person name="Grube M."/>
            <person name="Sun H."/>
            <person name="Han J."/>
            <person name="Sharma A."/>
            <person name="Chiniquy J."/>
            <person name="Ngan C.Y."/>
            <person name="Lipzen A."/>
            <person name="Barry K."/>
            <person name="Grigoriev I.V."/>
            <person name="Gunde-Cimerman N."/>
        </authorList>
    </citation>
    <scope>NUCLEOTIDE SEQUENCE [LARGE SCALE GENOMIC DNA]</scope>
    <source>
        <strain evidence="3 4">EXF-2481</strain>
    </source>
</reference>
<dbReference type="InParanoid" id="A0A074ZEH5"/>
<dbReference type="AlphaFoldDB" id="A0A074ZEH5"/>
<evidence type="ECO:0000259" key="2">
    <source>
        <dbReference type="Pfam" id="PF22980"/>
    </source>
</evidence>
<dbReference type="InterPro" id="IPR054505">
    <property type="entry name" value="Myb_DNA-bind_8"/>
</dbReference>